<dbReference type="InterPro" id="IPR029044">
    <property type="entry name" value="Nucleotide-diphossugar_trans"/>
</dbReference>
<evidence type="ECO:0000259" key="8">
    <source>
        <dbReference type="Pfam" id="PF00535"/>
    </source>
</evidence>
<gene>
    <name evidence="9" type="ORF">CSSPJE1EN1_LOCUS26243</name>
</gene>
<keyword evidence="3" id="KW-0808">Transferase</keyword>
<dbReference type="Gene3D" id="3.90.550.10">
    <property type="entry name" value="Spore Coat Polysaccharide Biosynthesis Protein SpsA, Chain A"/>
    <property type="match status" value="1"/>
</dbReference>
<keyword evidence="1" id="KW-1003">Cell membrane</keyword>
<evidence type="ECO:0000256" key="4">
    <source>
        <dbReference type="ARBA" id="ARBA00022692"/>
    </source>
</evidence>
<evidence type="ECO:0000256" key="2">
    <source>
        <dbReference type="ARBA" id="ARBA00022676"/>
    </source>
</evidence>
<evidence type="ECO:0000256" key="5">
    <source>
        <dbReference type="ARBA" id="ARBA00022985"/>
    </source>
</evidence>
<sequence>MSAKRMQYSIVVPVYNSADIVEELVNQVKSVMKARGYSFELILVDDGSIDTVWKKITGLAATHSFIRGLRLSNNFGQWMATTAGMSRARGEHIITMDDDLEYDPADIITLIENYSKGDYYLIFGLAKDKYRLQGKPSLIALWRSRLVNVIWQKFLTDSFKLFSRELVFDEDKFIPNVHFEAFVNVTLAPSHVGYCEHAFITG</sequence>
<dbReference type="PANTHER" id="PTHR48090">
    <property type="entry name" value="UNDECAPRENYL-PHOSPHATE 4-DEOXY-4-FORMAMIDO-L-ARABINOSE TRANSFERASE-RELATED"/>
    <property type="match status" value="1"/>
</dbReference>
<protein>
    <recommendedName>
        <fullName evidence="8">Glycosyltransferase 2-like domain-containing protein</fullName>
    </recommendedName>
</protein>
<keyword evidence="10" id="KW-1185">Reference proteome</keyword>
<reference evidence="9" key="1">
    <citation type="submission" date="2024-02" db="EMBL/GenBank/DDBJ databases">
        <authorList>
            <consortium name="ELIXIR-Norway"/>
            <consortium name="Elixir Norway"/>
        </authorList>
    </citation>
    <scope>NUCLEOTIDE SEQUENCE</scope>
</reference>
<keyword evidence="2" id="KW-0328">Glycosyltransferase</keyword>
<evidence type="ECO:0000256" key="7">
    <source>
        <dbReference type="ARBA" id="ARBA00023136"/>
    </source>
</evidence>
<dbReference type="EMBL" id="CAXAQS010000256">
    <property type="protein sequence ID" value="CAK9250865.1"/>
    <property type="molecule type" value="Genomic_DNA"/>
</dbReference>
<evidence type="ECO:0000313" key="10">
    <source>
        <dbReference type="Proteomes" id="UP001497444"/>
    </source>
</evidence>
<keyword evidence="4" id="KW-0812">Transmembrane</keyword>
<comment type="caution">
    <text evidence="9">The sequence shown here is derived from an EMBL/GenBank/DDBJ whole genome shotgun (WGS) entry which is preliminary data.</text>
</comment>
<evidence type="ECO:0000256" key="6">
    <source>
        <dbReference type="ARBA" id="ARBA00022989"/>
    </source>
</evidence>
<dbReference type="Pfam" id="PF00535">
    <property type="entry name" value="Glycos_transf_2"/>
    <property type="match status" value="1"/>
</dbReference>
<dbReference type="Proteomes" id="UP001497444">
    <property type="component" value="Unassembled WGS sequence"/>
</dbReference>
<dbReference type="InterPro" id="IPR050256">
    <property type="entry name" value="Glycosyltransferase_2"/>
</dbReference>
<keyword evidence="5" id="KW-0448">Lipopolysaccharide biosynthesis</keyword>
<keyword evidence="6" id="KW-1133">Transmembrane helix</keyword>
<dbReference type="SUPFAM" id="SSF53448">
    <property type="entry name" value="Nucleotide-diphospho-sugar transferases"/>
    <property type="match status" value="1"/>
</dbReference>
<proteinExistence type="predicted"/>
<keyword evidence="7" id="KW-0472">Membrane</keyword>
<evidence type="ECO:0000256" key="1">
    <source>
        <dbReference type="ARBA" id="ARBA00022475"/>
    </source>
</evidence>
<evidence type="ECO:0000256" key="3">
    <source>
        <dbReference type="ARBA" id="ARBA00022679"/>
    </source>
</evidence>
<dbReference type="InterPro" id="IPR001173">
    <property type="entry name" value="Glyco_trans_2-like"/>
</dbReference>
<organism evidence="9 10">
    <name type="scientific">Sphagnum jensenii</name>
    <dbReference type="NCBI Taxonomy" id="128206"/>
    <lineage>
        <taxon>Eukaryota</taxon>
        <taxon>Viridiplantae</taxon>
        <taxon>Streptophyta</taxon>
        <taxon>Embryophyta</taxon>
        <taxon>Bryophyta</taxon>
        <taxon>Sphagnophytina</taxon>
        <taxon>Sphagnopsida</taxon>
        <taxon>Sphagnales</taxon>
        <taxon>Sphagnaceae</taxon>
        <taxon>Sphagnum</taxon>
    </lineage>
</organism>
<accession>A0ABP0V8W2</accession>
<name>A0ABP0V8W2_9BRYO</name>
<feature type="domain" description="Glycosyltransferase 2-like" evidence="8">
    <location>
        <begin position="9"/>
        <end position="124"/>
    </location>
</feature>
<evidence type="ECO:0000313" key="9">
    <source>
        <dbReference type="EMBL" id="CAK9250865.1"/>
    </source>
</evidence>
<dbReference type="PANTHER" id="PTHR48090:SF3">
    <property type="entry name" value="UNDECAPRENYL-PHOSPHATE 4-DEOXY-4-FORMAMIDO-L-ARABINOSE TRANSFERASE"/>
    <property type="match status" value="1"/>
</dbReference>